<organism evidence="1 2">
    <name type="scientific">Phytophthora citrophthora</name>
    <dbReference type="NCBI Taxonomy" id="4793"/>
    <lineage>
        <taxon>Eukaryota</taxon>
        <taxon>Sar</taxon>
        <taxon>Stramenopiles</taxon>
        <taxon>Oomycota</taxon>
        <taxon>Peronosporomycetes</taxon>
        <taxon>Peronosporales</taxon>
        <taxon>Peronosporaceae</taxon>
        <taxon>Phytophthora</taxon>
    </lineage>
</organism>
<evidence type="ECO:0000313" key="2">
    <source>
        <dbReference type="Proteomes" id="UP001259832"/>
    </source>
</evidence>
<protein>
    <submittedName>
        <fullName evidence="1">Uncharacterized protein</fullName>
    </submittedName>
</protein>
<name>A0AAD9GZG0_9STRA</name>
<sequence length="98" mass="10694">MCSIYAVLKGLPVNSVQRRRYMFDQALLGLQAISADTVRDAFDRSGPYFGCTTSGDVQGMLEDLSRLNVVDNQEDDSTCVQDIISGAVEQITVQSVSL</sequence>
<keyword evidence="2" id="KW-1185">Reference proteome</keyword>
<reference evidence="1" key="1">
    <citation type="submission" date="2023-08" db="EMBL/GenBank/DDBJ databases">
        <title>Reference Genome Resource for the Citrus Pathogen Phytophthora citrophthora.</title>
        <authorList>
            <person name="Moller H."/>
            <person name="Coetzee B."/>
            <person name="Rose L.J."/>
            <person name="Van Niekerk J.M."/>
        </authorList>
    </citation>
    <scope>NUCLEOTIDE SEQUENCE</scope>
    <source>
        <strain evidence="1">STE-U-9442</strain>
    </source>
</reference>
<dbReference type="AlphaFoldDB" id="A0AAD9GZG0"/>
<comment type="caution">
    <text evidence="1">The sequence shown here is derived from an EMBL/GenBank/DDBJ whole genome shotgun (WGS) entry which is preliminary data.</text>
</comment>
<gene>
    <name evidence="1" type="ORF">P3T76_000903</name>
</gene>
<proteinExistence type="predicted"/>
<accession>A0AAD9GZG0</accession>
<dbReference type="Proteomes" id="UP001259832">
    <property type="component" value="Unassembled WGS sequence"/>
</dbReference>
<evidence type="ECO:0000313" key="1">
    <source>
        <dbReference type="EMBL" id="KAK1946893.1"/>
    </source>
</evidence>
<dbReference type="EMBL" id="JASMQC010000002">
    <property type="protein sequence ID" value="KAK1946893.1"/>
    <property type="molecule type" value="Genomic_DNA"/>
</dbReference>